<reference evidence="6 7" key="1">
    <citation type="submission" date="2019-09" db="EMBL/GenBank/DDBJ databases">
        <title>Segnochrobactrum spirostomi gen. nov., sp. nov., isolated from the ciliate Spirostomum cf. yagiui and description of a novel family, Segnochrobactraceae fam. nov. within the order Rhizobiales of the class Alphaproteobacteria.</title>
        <authorList>
            <person name="Akter S."/>
            <person name="Shazib S.U.A."/>
            <person name="Shin M.K."/>
        </authorList>
    </citation>
    <scope>NUCLEOTIDE SEQUENCE [LARGE SCALE GENOMIC DNA]</scope>
    <source>
        <strain evidence="6 7">Sp-1</strain>
    </source>
</reference>
<keyword evidence="1 4" id="KW-0812">Transmembrane</keyword>
<dbReference type="CDD" id="cd17324">
    <property type="entry name" value="MFS_NepI_like"/>
    <property type="match status" value="1"/>
</dbReference>
<protein>
    <submittedName>
        <fullName evidence="6">MFS transporter</fullName>
    </submittedName>
</protein>
<feature type="transmembrane region" description="Helical" evidence="4">
    <location>
        <begin position="60"/>
        <end position="78"/>
    </location>
</feature>
<evidence type="ECO:0000256" key="4">
    <source>
        <dbReference type="SAM" id="Phobius"/>
    </source>
</evidence>
<evidence type="ECO:0000313" key="6">
    <source>
        <dbReference type="EMBL" id="MQT13985.1"/>
    </source>
</evidence>
<dbReference type="SUPFAM" id="SSF103473">
    <property type="entry name" value="MFS general substrate transporter"/>
    <property type="match status" value="1"/>
</dbReference>
<evidence type="ECO:0000259" key="5">
    <source>
        <dbReference type="PROSITE" id="PS50850"/>
    </source>
</evidence>
<feature type="transmembrane region" description="Helical" evidence="4">
    <location>
        <begin position="291"/>
        <end position="309"/>
    </location>
</feature>
<evidence type="ECO:0000256" key="3">
    <source>
        <dbReference type="ARBA" id="ARBA00023136"/>
    </source>
</evidence>
<keyword evidence="2 4" id="KW-1133">Transmembrane helix</keyword>
<name>A0A6A7Y5K1_9HYPH</name>
<dbReference type="Proteomes" id="UP000332515">
    <property type="component" value="Unassembled WGS sequence"/>
</dbReference>
<keyword evidence="3 4" id="KW-0472">Membrane</keyword>
<dbReference type="EMBL" id="VWNA01000001">
    <property type="protein sequence ID" value="MQT13985.1"/>
    <property type="molecule type" value="Genomic_DNA"/>
</dbReference>
<proteinExistence type="predicted"/>
<gene>
    <name evidence="6" type="ORF">F0357_15315</name>
</gene>
<feature type="transmembrane region" description="Helical" evidence="4">
    <location>
        <begin position="354"/>
        <end position="375"/>
    </location>
</feature>
<accession>A0A6A7Y5K1</accession>
<feature type="transmembrane region" description="Helical" evidence="4">
    <location>
        <begin position="90"/>
        <end position="107"/>
    </location>
</feature>
<feature type="transmembrane region" description="Helical" evidence="4">
    <location>
        <begin position="20"/>
        <end position="40"/>
    </location>
</feature>
<dbReference type="Gene3D" id="1.20.1250.20">
    <property type="entry name" value="MFS general substrate transporter like domains"/>
    <property type="match status" value="1"/>
</dbReference>
<feature type="transmembrane region" description="Helical" evidence="4">
    <location>
        <begin position="147"/>
        <end position="171"/>
    </location>
</feature>
<feature type="domain" description="Major facilitator superfamily (MFS) profile" evidence="5">
    <location>
        <begin position="24"/>
        <end position="413"/>
    </location>
</feature>
<dbReference type="Pfam" id="PF07690">
    <property type="entry name" value="MFS_1"/>
    <property type="match status" value="1"/>
</dbReference>
<sequence>MTGVQNASAAPSGPEAPHPISGGLTFVLALACGLIASNLYYSQPLIAPISAALHVSDEQAGLIVTLTQIGYGLGLLFVVPLGDIVENKRLILTLLALSVVAVSALAVAPTAHIFLFAAALVGVTSVAVQTIVPYAAHFAPEATRGRVVGNVMSGLMFGIMLARPMASFVAAAAGWRAVFLCAAVALAALWGLLAVTLRRRAPHPGTSYARVLKSLWPTLRDTRVLRRRARYHSLLFGCFSLFWTAVPLLLASPAFGLGQGGIGLFALVGAAGAIAAPFAGRAADRGWSNAISIASIAAVALAFPLALYAAHAGSVVLLGAAAVLIDMGISGHLIPSQRALFSIGAHMRGRLNGIFMALFFTGGAIGSALASYTFATGGWRLTAEVGFGAGLLALGLYALDSARDAITARDEMEKARPAR</sequence>
<dbReference type="InterPro" id="IPR036259">
    <property type="entry name" value="MFS_trans_sf"/>
</dbReference>
<feature type="transmembrane region" description="Helical" evidence="4">
    <location>
        <begin position="113"/>
        <end position="135"/>
    </location>
</feature>
<dbReference type="InterPro" id="IPR020846">
    <property type="entry name" value="MFS_dom"/>
</dbReference>
<dbReference type="GO" id="GO:0022857">
    <property type="term" value="F:transmembrane transporter activity"/>
    <property type="evidence" value="ECO:0007669"/>
    <property type="project" value="InterPro"/>
</dbReference>
<feature type="transmembrane region" description="Helical" evidence="4">
    <location>
        <begin position="261"/>
        <end position="279"/>
    </location>
</feature>
<dbReference type="PROSITE" id="PS50850">
    <property type="entry name" value="MFS"/>
    <property type="match status" value="1"/>
</dbReference>
<evidence type="ECO:0000256" key="2">
    <source>
        <dbReference type="ARBA" id="ARBA00022989"/>
    </source>
</evidence>
<feature type="transmembrane region" description="Helical" evidence="4">
    <location>
        <begin position="315"/>
        <end position="334"/>
    </location>
</feature>
<evidence type="ECO:0000256" key="1">
    <source>
        <dbReference type="ARBA" id="ARBA00022692"/>
    </source>
</evidence>
<dbReference type="PANTHER" id="PTHR42910">
    <property type="entry name" value="TRANSPORTER SCO4007-RELATED"/>
    <property type="match status" value="1"/>
</dbReference>
<feature type="transmembrane region" description="Helical" evidence="4">
    <location>
        <begin position="177"/>
        <end position="197"/>
    </location>
</feature>
<evidence type="ECO:0000313" key="7">
    <source>
        <dbReference type="Proteomes" id="UP000332515"/>
    </source>
</evidence>
<feature type="transmembrane region" description="Helical" evidence="4">
    <location>
        <begin position="381"/>
        <end position="399"/>
    </location>
</feature>
<organism evidence="6 7">
    <name type="scientific">Segnochrobactrum spirostomi</name>
    <dbReference type="NCBI Taxonomy" id="2608987"/>
    <lineage>
        <taxon>Bacteria</taxon>
        <taxon>Pseudomonadati</taxon>
        <taxon>Pseudomonadota</taxon>
        <taxon>Alphaproteobacteria</taxon>
        <taxon>Hyphomicrobiales</taxon>
        <taxon>Segnochrobactraceae</taxon>
        <taxon>Segnochrobactrum</taxon>
    </lineage>
</organism>
<comment type="caution">
    <text evidence="6">The sequence shown here is derived from an EMBL/GenBank/DDBJ whole genome shotgun (WGS) entry which is preliminary data.</text>
</comment>
<dbReference type="InterPro" id="IPR011701">
    <property type="entry name" value="MFS"/>
</dbReference>
<feature type="transmembrane region" description="Helical" evidence="4">
    <location>
        <begin position="233"/>
        <end position="255"/>
    </location>
</feature>
<dbReference type="RefSeq" id="WP_153483770.1">
    <property type="nucleotide sequence ID" value="NZ_VWNA01000001.1"/>
</dbReference>
<dbReference type="PANTHER" id="PTHR42910:SF1">
    <property type="entry name" value="MAJOR FACILITATOR SUPERFAMILY (MFS) PROFILE DOMAIN-CONTAINING PROTEIN"/>
    <property type="match status" value="1"/>
</dbReference>
<dbReference type="AlphaFoldDB" id="A0A6A7Y5K1"/>
<keyword evidence="7" id="KW-1185">Reference proteome</keyword>